<evidence type="ECO:0000313" key="2">
    <source>
        <dbReference type="EMBL" id="CAG7559826.1"/>
    </source>
</evidence>
<feature type="compositionally biased region" description="Basic and acidic residues" evidence="1">
    <location>
        <begin position="136"/>
        <end position="147"/>
    </location>
</feature>
<dbReference type="EMBL" id="CAJSTJ010000130">
    <property type="protein sequence ID" value="CAG7559826.1"/>
    <property type="molecule type" value="Genomic_DNA"/>
</dbReference>
<dbReference type="Proteomes" id="UP000693738">
    <property type="component" value="Unassembled WGS sequence"/>
</dbReference>
<dbReference type="AlphaFoldDB" id="A0A8J2IL80"/>
<sequence length="215" mass="24627">MLELRDLTEAKRSKIYWEEICLPPPRTTPQLAPKKPSSSSPVITLTEADLDRVKELISPPATPYENLEVPEELANLKDEDLWRYDPMTWTLRYCTDLMDAPGNAAPEILPPSLRLVHVRSDAPYNLRNPSALPPISEEKATDAPQELSHEKQVRANRANSIKGNETLNPHYESDDVLRESRNQIARVDQANDKIREYIADLRCKFEDFRAGQKWP</sequence>
<feature type="region of interest" description="Disordered" evidence="1">
    <location>
        <begin position="127"/>
        <end position="147"/>
    </location>
</feature>
<reference evidence="2" key="1">
    <citation type="submission" date="2021-05" db="EMBL/GenBank/DDBJ databases">
        <authorList>
            <person name="Khan N."/>
        </authorList>
    </citation>
    <scope>NUCLEOTIDE SEQUENCE</scope>
</reference>
<evidence type="ECO:0000256" key="1">
    <source>
        <dbReference type="SAM" id="MobiDB-lite"/>
    </source>
</evidence>
<comment type="caution">
    <text evidence="2">The sequence shown here is derived from an EMBL/GenBank/DDBJ whole genome shotgun (WGS) entry which is preliminary data.</text>
</comment>
<name>A0A8J2IL80_FUSEQ</name>
<accession>A0A8J2IL80</accession>
<proteinExistence type="predicted"/>
<protein>
    <submittedName>
        <fullName evidence="2">Uncharacterized protein</fullName>
    </submittedName>
</protein>
<evidence type="ECO:0000313" key="3">
    <source>
        <dbReference type="Proteomes" id="UP000693738"/>
    </source>
</evidence>
<organism evidence="2 3">
    <name type="scientific">Fusarium equiseti</name>
    <name type="common">Fusarium scirpi</name>
    <dbReference type="NCBI Taxonomy" id="61235"/>
    <lineage>
        <taxon>Eukaryota</taxon>
        <taxon>Fungi</taxon>
        <taxon>Dikarya</taxon>
        <taxon>Ascomycota</taxon>
        <taxon>Pezizomycotina</taxon>
        <taxon>Sordariomycetes</taxon>
        <taxon>Hypocreomycetidae</taxon>
        <taxon>Hypocreales</taxon>
        <taxon>Nectriaceae</taxon>
        <taxon>Fusarium</taxon>
        <taxon>Fusarium incarnatum-equiseti species complex</taxon>
    </lineage>
</organism>
<gene>
    <name evidence="2" type="ORF">FEQUK3_LOCUS5541</name>
</gene>